<dbReference type="Proteomes" id="UP000095283">
    <property type="component" value="Unplaced"/>
</dbReference>
<sequence>MSQSTAPSFCLGLGDAGTEAMAQSQMIDNMMELSQLTKISRPDSLRSMPLTLTSSFAPQVLAPTIAQSMIGGVHDFTPVRRQLDEMTRRSLPPPSQRNSSLPPVPELSTPTGMN</sequence>
<evidence type="ECO:0000256" key="1">
    <source>
        <dbReference type="SAM" id="MobiDB-lite"/>
    </source>
</evidence>
<protein>
    <submittedName>
        <fullName evidence="3">Secreted protein</fullName>
    </submittedName>
</protein>
<proteinExistence type="predicted"/>
<evidence type="ECO:0000313" key="2">
    <source>
        <dbReference type="Proteomes" id="UP000095283"/>
    </source>
</evidence>
<reference evidence="3" key="1">
    <citation type="submission" date="2016-11" db="UniProtKB">
        <authorList>
            <consortium name="WormBaseParasite"/>
        </authorList>
    </citation>
    <scope>IDENTIFICATION</scope>
</reference>
<accession>A0A1I7WS29</accession>
<evidence type="ECO:0000313" key="3">
    <source>
        <dbReference type="WBParaSite" id="Hba_07982"/>
    </source>
</evidence>
<name>A0A1I7WS29_HETBA</name>
<dbReference type="AlphaFoldDB" id="A0A1I7WS29"/>
<keyword evidence="2" id="KW-1185">Reference proteome</keyword>
<feature type="region of interest" description="Disordered" evidence="1">
    <location>
        <begin position="81"/>
        <end position="114"/>
    </location>
</feature>
<organism evidence="2 3">
    <name type="scientific">Heterorhabditis bacteriophora</name>
    <name type="common">Entomopathogenic nematode worm</name>
    <dbReference type="NCBI Taxonomy" id="37862"/>
    <lineage>
        <taxon>Eukaryota</taxon>
        <taxon>Metazoa</taxon>
        <taxon>Ecdysozoa</taxon>
        <taxon>Nematoda</taxon>
        <taxon>Chromadorea</taxon>
        <taxon>Rhabditida</taxon>
        <taxon>Rhabditina</taxon>
        <taxon>Rhabditomorpha</taxon>
        <taxon>Strongyloidea</taxon>
        <taxon>Heterorhabditidae</taxon>
        <taxon>Heterorhabditis</taxon>
    </lineage>
</organism>
<dbReference type="WBParaSite" id="Hba_07982">
    <property type="protein sequence ID" value="Hba_07982"/>
    <property type="gene ID" value="Hba_07982"/>
</dbReference>